<dbReference type="AlphaFoldDB" id="A0A495J8M6"/>
<sequence length="278" mass="31355">MLRVSQLFIYPIKSLGGVELTSAAVTDRGLELDRRWMLVDNNNRFLSQREFVQMALLKVSLSADGLLVNHAPTNRQILIPFEPQTKQFGEFTIWDDTCTGQYVSADADAWFSNALQHPCRLVYMPNQSKRLVDPEFKYVTQHKITSFSDAYPFLIIGQSSLDDLNQRLEVKLPMDRFRPNIVFTGGQPYAEDTMAQFTIGTVQFTGSKLCARCNIPTINQQTGAVAKEPTRTLAKYRQSKNKVYFGQNLIHNGHGTISIGDIIEVAEVKEMLNSLTPA</sequence>
<accession>A0A495J8M6</accession>
<dbReference type="GO" id="GO:0030151">
    <property type="term" value="F:molybdenum ion binding"/>
    <property type="evidence" value="ECO:0007669"/>
    <property type="project" value="InterPro"/>
</dbReference>
<dbReference type="OrthoDB" id="581532at2"/>
<dbReference type="PROSITE" id="PS51340">
    <property type="entry name" value="MOSC"/>
    <property type="match status" value="1"/>
</dbReference>
<dbReference type="PANTHER" id="PTHR14237:SF19">
    <property type="entry name" value="MITOCHONDRIAL AMIDOXIME REDUCING COMPONENT 1"/>
    <property type="match status" value="1"/>
</dbReference>
<dbReference type="GO" id="GO:0030170">
    <property type="term" value="F:pyridoxal phosphate binding"/>
    <property type="evidence" value="ECO:0007669"/>
    <property type="project" value="InterPro"/>
</dbReference>
<dbReference type="GO" id="GO:0003824">
    <property type="term" value="F:catalytic activity"/>
    <property type="evidence" value="ECO:0007669"/>
    <property type="project" value="InterPro"/>
</dbReference>
<dbReference type="InterPro" id="IPR005302">
    <property type="entry name" value="MoCF_Sase_C"/>
</dbReference>
<reference evidence="2 3" key="1">
    <citation type="submission" date="2018-10" db="EMBL/GenBank/DDBJ databases">
        <title>Genomic Encyclopedia of Archaeal and Bacterial Type Strains, Phase II (KMG-II): from individual species to whole genera.</title>
        <authorList>
            <person name="Goeker M."/>
        </authorList>
    </citation>
    <scope>NUCLEOTIDE SEQUENCE [LARGE SCALE GENOMIC DNA]</scope>
    <source>
        <strain evidence="2 3">DSM 18602</strain>
    </source>
</reference>
<dbReference type="Pfam" id="PF03476">
    <property type="entry name" value="MOSC_N"/>
    <property type="match status" value="1"/>
</dbReference>
<protein>
    <recommendedName>
        <fullName evidence="1">MOSC domain-containing protein</fullName>
    </recommendedName>
</protein>
<dbReference type="Proteomes" id="UP000268007">
    <property type="component" value="Unassembled WGS sequence"/>
</dbReference>
<dbReference type="Pfam" id="PF03473">
    <property type="entry name" value="MOSC"/>
    <property type="match status" value="1"/>
</dbReference>
<dbReference type="SUPFAM" id="SSF141673">
    <property type="entry name" value="MOSC N-terminal domain-like"/>
    <property type="match status" value="1"/>
</dbReference>
<dbReference type="PANTHER" id="PTHR14237">
    <property type="entry name" value="MOLYBDOPTERIN COFACTOR SULFURASE MOSC"/>
    <property type="match status" value="1"/>
</dbReference>
<keyword evidence="3" id="KW-1185">Reference proteome</keyword>
<dbReference type="InterPro" id="IPR005303">
    <property type="entry name" value="MOCOS_middle"/>
</dbReference>
<name>A0A495J8M6_9SPHI</name>
<organism evidence="2 3">
    <name type="scientific">Mucilaginibacter gracilis</name>
    <dbReference type="NCBI Taxonomy" id="423350"/>
    <lineage>
        <taxon>Bacteria</taxon>
        <taxon>Pseudomonadati</taxon>
        <taxon>Bacteroidota</taxon>
        <taxon>Sphingobacteriia</taxon>
        <taxon>Sphingobacteriales</taxon>
        <taxon>Sphingobacteriaceae</taxon>
        <taxon>Mucilaginibacter</taxon>
    </lineage>
</organism>
<dbReference type="RefSeq" id="WP_121200693.1">
    <property type="nucleotide sequence ID" value="NZ_RBKU01000001.1"/>
</dbReference>
<proteinExistence type="predicted"/>
<evidence type="ECO:0000313" key="3">
    <source>
        <dbReference type="Proteomes" id="UP000268007"/>
    </source>
</evidence>
<gene>
    <name evidence="2" type="ORF">BDD43_5065</name>
</gene>
<dbReference type="InterPro" id="IPR011037">
    <property type="entry name" value="Pyrv_Knase-like_insert_dom_sf"/>
</dbReference>
<comment type="caution">
    <text evidence="2">The sequence shown here is derived from an EMBL/GenBank/DDBJ whole genome shotgun (WGS) entry which is preliminary data.</text>
</comment>
<evidence type="ECO:0000259" key="1">
    <source>
        <dbReference type="PROSITE" id="PS51340"/>
    </source>
</evidence>
<evidence type="ECO:0000313" key="2">
    <source>
        <dbReference type="EMBL" id="RKR84812.1"/>
    </source>
</evidence>
<dbReference type="EMBL" id="RBKU01000001">
    <property type="protein sequence ID" value="RKR84812.1"/>
    <property type="molecule type" value="Genomic_DNA"/>
</dbReference>
<dbReference type="SUPFAM" id="SSF50800">
    <property type="entry name" value="PK beta-barrel domain-like"/>
    <property type="match status" value="1"/>
</dbReference>
<feature type="domain" description="MOSC" evidence="1">
    <location>
        <begin position="129"/>
        <end position="266"/>
    </location>
</feature>